<dbReference type="NCBIfam" id="NF001810">
    <property type="entry name" value="PRK00529.1"/>
    <property type="match status" value="1"/>
</dbReference>
<dbReference type="SUPFAM" id="SSF50104">
    <property type="entry name" value="Translation proteins SH3-like domain"/>
    <property type="match status" value="1"/>
</dbReference>
<name>A0A6J4VN42_9BACT</name>
<dbReference type="InterPro" id="IPR011768">
    <property type="entry name" value="Transl_elongation_fac_P"/>
</dbReference>
<dbReference type="InterPro" id="IPR001059">
    <property type="entry name" value="Transl_elong_P/YeiP_cen"/>
</dbReference>
<dbReference type="Gene3D" id="2.30.30.30">
    <property type="match status" value="1"/>
</dbReference>
<dbReference type="PROSITE" id="PS01275">
    <property type="entry name" value="EFP"/>
    <property type="match status" value="1"/>
</dbReference>
<evidence type="ECO:0000256" key="8">
    <source>
        <dbReference type="NCBIfam" id="TIGR00038"/>
    </source>
</evidence>
<reference evidence="12" key="1">
    <citation type="submission" date="2020-02" db="EMBL/GenBank/DDBJ databases">
        <authorList>
            <person name="Meier V. D."/>
        </authorList>
    </citation>
    <scope>NUCLEOTIDE SEQUENCE</scope>
    <source>
        <strain evidence="12">AVDCRST_MAG88</strain>
    </source>
</reference>
<dbReference type="Pfam" id="PF01132">
    <property type="entry name" value="EFP"/>
    <property type="match status" value="1"/>
</dbReference>
<dbReference type="SMART" id="SM00841">
    <property type="entry name" value="Elong-fact-P_C"/>
    <property type="match status" value="1"/>
</dbReference>
<dbReference type="SUPFAM" id="SSF50249">
    <property type="entry name" value="Nucleic acid-binding proteins"/>
    <property type="match status" value="2"/>
</dbReference>
<keyword evidence="4 7" id="KW-0963">Cytoplasm</keyword>
<dbReference type="AlphaFoldDB" id="A0A6J4VN42"/>
<dbReference type="HAMAP" id="MF_00141">
    <property type="entry name" value="EF_P"/>
    <property type="match status" value="1"/>
</dbReference>
<dbReference type="InterPro" id="IPR012340">
    <property type="entry name" value="NA-bd_OB-fold"/>
</dbReference>
<keyword evidence="6 7" id="KW-0648">Protein biosynthesis</keyword>
<dbReference type="CDD" id="cd05794">
    <property type="entry name" value="S1_EF-P_repeat_2"/>
    <property type="match status" value="1"/>
</dbReference>
<evidence type="ECO:0000313" key="12">
    <source>
        <dbReference type="EMBL" id="CAA9584113.1"/>
    </source>
</evidence>
<dbReference type="FunFam" id="2.40.50.140:FF:000004">
    <property type="entry name" value="Elongation factor P"/>
    <property type="match status" value="1"/>
</dbReference>
<dbReference type="FunFam" id="2.40.50.140:FF:000009">
    <property type="entry name" value="Elongation factor P"/>
    <property type="match status" value="1"/>
</dbReference>
<dbReference type="GO" id="GO:0005829">
    <property type="term" value="C:cytosol"/>
    <property type="evidence" value="ECO:0007669"/>
    <property type="project" value="UniProtKB-ARBA"/>
</dbReference>
<feature type="domain" description="Translation elongation factor P/YeiP central" evidence="11">
    <location>
        <begin position="69"/>
        <end position="123"/>
    </location>
</feature>
<feature type="domain" description="Elongation factor P C-terminal" evidence="10">
    <location>
        <begin position="131"/>
        <end position="186"/>
    </location>
</feature>
<dbReference type="EMBL" id="CADCWM010000902">
    <property type="protein sequence ID" value="CAA9584113.1"/>
    <property type="molecule type" value="Genomic_DNA"/>
</dbReference>
<dbReference type="InterPro" id="IPR020599">
    <property type="entry name" value="Transl_elong_fac_P/YeiP"/>
</dbReference>
<dbReference type="PIRSF" id="PIRSF005901">
    <property type="entry name" value="EF-P"/>
    <property type="match status" value="1"/>
</dbReference>
<comment type="function">
    <text evidence="7">Involved in peptide bond synthesis. Stimulates efficient translation and peptide-bond synthesis on native or reconstituted 70S ribosomes in vitro. Probably functions indirectly by altering the affinity of the ribosome for aminoacyl-tRNA, thus increasing their reactivity as acceptors for peptidyl transferase.</text>
</comment>
<dbReference type="PANTHER" id="PTHR30053:SF12">
    <property type="entry name" value="ELONGATION FACTOR P (EF-P) FAMILY PROTEIN"/>
    <property type="match status" value="1"/>
</dbReference>
<keyword evidence="5 7" id="KW-0251">Elongation factor</keyword>
<dbReference type="InterPro" id="IPR013852">
    <property type="entry name" value="Transl_elong_P/YeiP_CS"/>
</dbReference>
<dbReference type="InterPro" id="IPR008991">
    <property type="entry name" value="Translation_prot_SH3-like_sf"/>
</dbReference>
<comment type="subcellular location">
    <subcellularLocation>
        <location evidence="1 7">Cytoplasm</location>
    </subcellularLocation>
</comment>
<dbReference type="GO" id="GO:0003746">
    <property type="term" value="F:translation elongation factor activity"/>
    <property type="evidence" value="ECO:0007669"/>
    <property type="project" value="UniProtKB-UniRule"/>
</dbReference>
<evidence type="ECO:0000256" key="3">
    <source>
        <dbReference type="ARBA" id="ARBA00009479"/>
    </source>
</evidence>
<dbReference type="Pfam" id="PF08207">
    <property type="entry name" value="EFP_N"/>
    <property type="match status" value="1"/>
</dbReference>
<comment type="similarity">
    <text evidence="3 7 9">Belongs to the elongation factor P family.</text>
</comment>
<sequence length="189" mass="21247">MAIVDTGGLRKGLTIELDNELVRVVEYQHIKQGRGSAFVRLTMRNLRTGSTTERTFQAGSKFTVARLERQTIQYLYREEDDFHFMNTETYEQFSLPAETLGGAVNYLKENETIDLLTYQDKPIDVEVPVNATLRIERTDPGLRGDTASGGTKPATLETGLVVNVPLFLNEGDLIRVDTRTGQYLERVTG</sequence>
<dbReference type="CDD" id="cd04470">
    <property type="entry name" value="S1_EF-P_repeat_1"/>
    <property type="match status" value="1"/>
</dbReference>
<dbReference type="GO" id="GO:0043043">
    <property type="term" value="P:peptide biosynthetic process"/>
    <property type="evidence" value="ECO:0007669"/>
    <property type="project" value="InterPro"/>
</dbReference>
<evidence type="ECO:0000259" key="10">
    <source>
        <dbReference type="SMART" id="SM00841"/>
    </source>
</evidence>
<dbReference type="UniPathway" id="UPA00345"/>
<evidence type="ECO:0000256" key="9">
    <source>
        <dbReference type="RuleBase" id="RU004389"/>
    </source>
</evidence>
<dbReference type="Gene3D" id="2.40.50.140">
    <property type="entry name" value="Nucleic acid-binding proteins"/>
    <property type="match status" value="2"/>
</dbReference>
<accession>A0A6J4VN42</accession>
<evidence type="ECO:0000259" key="11">
    <source>
        <dbReference type="SMART" id="SM01185"/>
    </source>
</evidence>
<comment type="pathway">
    <text evidence="2 7">Protein biosynthesis; polypeptide chain elongation.</text>
</comment>
<dbReference type="PANTHER" id="PTHR30053">
    <property type="entry name" value="ELONGATION FACTOR P"/>
    <property type="match status" value="1"/>
</dbReference>
<evidence type="ECO:0000256" key="7">
    <source>
        <dbReference type="HAMAP-Rule" id="MF_00141"/>
    </source>
</evidence>
<gene>
    <name evidence="7" type="primary">efp</name>
    <name evidence="12" type="ORF">AVDCRST_MAG88-3706</name>
</gene>
<dbReference type="Pfam" id="PF09285">
    <property type="entry name" value="Elong-fact-P_C"/>
    <property type="match status" value="1"/>
</dbReference>
<evidence type="ECO:0000256" key="1">
    <source>
        <dbReference type="ARBA" id="ARBA00004496"/>
    </source>
</evidence>
<evidence type="ECO:0000256" key="5">
    <source>
        <dbReference type="ARBA" id="ARBA00022768"/>
    </source>
</evidence>
<evidence type="ECO:0000256" key="2">
    <source>
        <dbReference type="ARBA" id="ARBA00004815"/>
    </source>
</evidence>
<dbReference type="InterPro" id="IPR014722">
    <property type="entry name" value="Rib_uL2_dom2"/>
</dbReference>
<dbReference type="FunFam" id="2.30.30.30:FF:000003">
    <property type="entry name" value="Elongation factor P"/>
    <property type="match status" value="1"/>
</dbReference>
<protein>
    <recommendedName>
        <fullName evidence="7 8">Elongation factor P</fullName>
        <shortName evidence="7">EF-P</shortName>
    </recommendedName>
</protein>
<evidence type="ECO:0000256" key="6">
    <source>
        <dbReference type="ARBA" id="ARBA00022917"/>
    </source>
</evidence>
<dbReference type="InterPro" id="IPR013185">
    <property type="entry name" value="Transl_elong_KOW-like"/>
</dbReference>
<dbReference type="InterPro" id="IPR015365">
    <property type="entry name" value="Elong-fact-P_C"/>
</dbReference>
<organism evidence="12">
    <name type="scientific">uncultured Thermomicrobiales bacterium</name>
    <dbReference type="NCBI Taxonomy" id="1645740"/>
    <lineage>
        <taxon>Bacteria</taxon>
        <taxon>Pseudomonadati</taxon>
        <taxon>Thermomicrobiota</taxon>
        <taxon>Thermomicrobia</taxon>
        <taxon>Thermomicrobiales</taxon>
        <taxon>environmental samples</taxon>
    </lineage>
</organism>
<dbReference type="NCBIfam" id="TIGR00038">
    <property type="entry name" value="efp"/>
    <property type="match status" value="1"/>
</dbReference>
<proteinExistence type="inferred from homology"/>
<dbReference type="SMART" id="SM01185">
    <property type="entry name" value="EFP"/>
    <property type="match status" value="1"/>
</dbReference>
<evidence type="ECO:0000256" key="4">
    <source>
        <dbReference type="ARBA" id="ARBA00022490"/>
    </source>
</evidence>